<gene>
    <name evidence="1" type="ORF">FHS44_000424</name>
</gene>
<proteinExistence type="predicted"/>
<evidence type="ECO:0000313" key="2">
    <source>
        <dbReference type="Proteomes" id="UP000552644"/>
    </source>
</evidence>
<evidence type="ECO:0000313" key="1">
    <source>
        <dbReference type="EMBL" id="MBB4913352.1"/>
    </source>
</evidence>
<dbReference type="AlphaFoldDB" id="A0A7W7QGS5"/>
<dbReference type="EMBL" id="JACHJP010000001">
    <property type="protein sequence ID" value="MBB4913352.1"/>
    <property type="molecule type" value="Genomic_DNA"/>
</dbReference>
<sequence>MEDTSVPSRRFGPEFVEEYRRRHGNKPPQGRTLTYENAVNEEFAPRRDWLDEQLRQLSVRQADRLARCVWKDEHYWSVHFEMAVGAALRQAGLHIVYDYFWGRQTPDWTVMSDTGEPLCLVEVYTASPPQKTYDSMRAWHQLTQQIKTIPVGVVLRLEPTGRPVQAPDSRTAKRIAGEIRGALCGALCPSRISTSFGYTFLVQGDRYGGVIPSPFGLFACFDPPSSTAGQVSAAQIIQPVKDKISKYRRIVDEHDLPLVVAVGAHRFTGLGLRELDDLLTGEPVLTFQFNLGDTHVDDAIFPPPRWDMPRELSGLLWVDNKFPFAVTSRPNPAAHRPMPATLASLGA</sequence>
<dbReference type="RefSeq" id="WP_184712139.1">
    <property type="nucleotide sequence ID" value="NZ_JACHJP010000001.1"/>
</dbReference>
<keyword evidence="2" id="KW-1185">Reference proteome</keyword>
<protein>
    <submittedName>
        <fullName evidence="1">Uncharacterized protein</fullName>
    </submittedName>
</protein>
<accession>A0A7W7QGS5</accession>
<dbReference type="Proteomes" id="UP000552644">
    <property type="component" value="Unassembled WGS sequence"/>
</dbReference>
<organism evidence="1 2">
    <name type="scientific">Streptosporangium saharense</name>
    <dbReference type="NCBI Taxonomy" id="1706840"/>
    <lineage>
        <taxon>Bacteria</taxon>
        <taxon>Bacillati</taxon>
        <taxon>Actinomycetota</taxon>
        <taxon>Actinomycetes</taxon>
        <taxon>Streptosporangiales</taxon>
        <taxon>Streptosporangiaceae</taxon>
        <taxon>Streptosporangium</taxon>
    </lineage>
</organism>
<comment type="caution">
    <text evidence="1">The sequence shown here is derived from an EMBL/GenBank/DDBJ whole genome shotgun (WGS) entry which is preliminary data.</text>
</comment>
<reference evidence="1 2" key="1">
    <citation type="submission" date="2020-08" db="EMBL/GenBank/DDBJ databases">
        <title>Genomic Encyclopedia of Type Strains, Phase III (KMG-III): the genomes of soil and plant-associated and newly described type strains.</title>
        <authorList>
            <person name="Whitman W."/>
        </authorList>
    </citation>
    <scope>NUCLEOTIDE SEQUENCE [LARGE SCALE GENOMIC DNA]</scope>
    <source>
        <strain evidence="1 2">CECT 8840</strain>
    </source>
</reference>
<name>A0A7W7QGS5_9ACTN</name>